<dbReference type="SUPFAM" id="SSF53254">
    <property type="entry name" value="Phosphoglycerate mutase-like"/>
    <property type="match status" value="1"/>
</dbReference>
<dbReference type="Proteomes" id="UP000230069">
    <property type="component" value="Unassembled WGS sequence"/>
</dbReference>
<dbReference type="InterPro" id="IPR001345">
    <property type="entry name" value="PG/BPGM_mutase_AS"/>
</dbReference>
<evidence type="ECO:0000313" key="4">
    <source>
        <dbReference type="EMBL" id="PIA53806.1"/>
    </source>
</evidence>
<dbReference type="GO" id="GO:0005829">
    <property type="term" value="C:cytosol"/>
    <property type="evidence" value="ECO:0007669"/>
    <property type="project" value="TreeGrafter"/>
</dbReference>
<dbReference type="SMART" id="SM00855">
    <property type="entry name" value="PGAM"/>
    <property type="match status" value="1"/>
</dbReference>
<dbReference type="PANTHER" id="PTHR48100">
    <property type="entry name" value="BROAD-SPECIFICITY PHOSPHATASE YOR283W-RELATED"/>
    <property type="match status" value="1"/>
</dbReference>
<name>A0A2G5EDJ4_AQUCA</name>
<dbReference type="PANTHER" id="PTHR48100:SF44">
    <property type="entry name" value="PHOSPHATASE C1620.13-RELATED"/>
    <property type="match status" value="1"/>
</dbReference>
<feature type="active site" description="Tele-phosphohistidine intermediate" evidence="2">
    <location>
        <position position="91"/>
    </location>
</feature>
<dbReference type="EMBL" id="KZ305026">
    <property type="protein sequence ID" value="PIA53806.1"/>
    <property type="molecule type" value="Genomic_DNA"/>
</dbReference>
<proteinExistence type="inferred from homology"/>
<gene>
    <name evidence="4" type="ORF">AQUCO_00900412v1</name>
</gene>
<evidence type="ECO:0000256" key="1">
    <source>
        <dbReference type="ARBA" id="ARBA00038362"/>
    </source>
</evidence>
<evidence type="ECO:0000256" key="2">
    <source>
        <dbReference type="PIRSR" id="PIRSR613078-1"/>
    </source>
</evidence>
<comment type="similarity">
    <text evidence="1">Belongs to the phosphoglycerate mutase family.</text>
</comment>
<accession>A0A2G5EDJ4</accession>
<protein>
    <submittedName>
        <fullName evidence="4">Uncharacterized protein</fullName>
    </submittedName>
</protein>
<dbReference type="Gene3D" id="3.40.50.1240">
    <property type="entry name" value="Phosphoglycerate mutase-like"/>
    <property type="match status" value="1"/>
</dbReference>
<sequence length="298" mass="32913">MDALRYSLMAKIHAHRFCFLVIRLKFSSVALPNPNSMAPCAVSSNQPISSNEHKLVSLVASEAQFLIETPDCVLVKNGIPAGVAEIIIVRHGETTWNASGRIQGQLESDLNEVGLKQAVAAAERLGKELKPTAIYSSDLKRAYETAKMIAKKCDCPEVIVIPELKERHVGSLQGLFWSDSEEKECDAFRAFFSSQNDLEIPGGGESFDQLCQRSVAVFEQIALKHKGERVIVVTHGGVLRAIYMALTREPSAGKIMNGSVNVLHLTNNKWEFKAWNDYSHLNEVGFLQRGFNGDSLQV</sequence>
<dbReference type="CDD" id="cd07067">
    <property type="entry name" value="HP_PGM_like"/>
    <property type="match status" value="1"/>
</dbReference>
<evidence type="ECO:0000313" key="5">
    <source>
        <dbReference type="Proteomes" id="UP000230069"/>
    </source>
</evidence>
<feature type="binding site" evidence="3">
    <location>
        <begin position="90"/>
        <end position="97"/>
    </location>
    <ligand>
        <name>substrate</name>
    </ligand>
</feature>
<dbReference type="OrthoDB" id="354304at2759"/>
<dbReference type="Pfam" id="PF00300">
    <property type="entry name" value="His_Phos_1"/>
    <property type="match status" value="1"/>
</dbReference>
<dbReference type="FunCoup" id="A0A2G5EDJ4">
    <property type="interactions" value="166"/>
</dbReference>
<evidence type="ECO:0000256" key="3">
    <source>
        <dbReference type="PIRSR" id="PIRSR613078-2"/>
    </source>
</evidence>
<dbReference type="PROSITE" id="PS00175">
    <property type="entry name" value="PG_MUTASE"/>
    <property type="match status" value="1"/>
</dbReference>
<dbReference type="GO" id="GO:0016791">
    <property type="term" value="F:phosphatase activity"/>
    <property type="evidence" value="ECO:0007669"/>
    <property type="project" value="TreeGrafter"/>
</dbReference>
<feature type="binding site" evidence="3">
    <location>
        <position position="141"/>
    </location>
    <ligand>
        <name>substrate</name>
    </ligand>
</feature>
<dbReference type="InParanoid" id="A0A2G5EDJ4"/>
<reference evidence="4 5" key="1">
    <citation type="submission" date="2017-09" db="EMBL/GenBank/DDBJ databases">
        <title>WGS assembly of Aquilegia coerulea Goldsmith.</title>
        <authorList>
            <person name="Hodges S."/>
            <person name="Kramer E."/>
            <person name="Nordborg M."/>
            <person name="Tomkins J."/>
            <person name="Borevitz J."/>
            <person name="Derieg N."/>
            <person name="Yan J."/>
            <person name="Mihaltcheva S."/>
            <person name="Hayes R.D."/>
            <person name="Rokhsar D."/>
        </authorList>
    </citation>
    <scope>NUCLEOTIDE SEQUENCE [LARGE SCALE GENOMIC DNA]</scope>
    <source>
        <strain evidence="5">cv. Goldsmith</strain>
    </source>
</reference>
<organism evidence="4 5">
    <name type="scientific">Aquilegia coerulea</name>
    <name type="common">Rocky mountain columbine</name>
    <dbReference type="NCBI Taxonomy" id="218851"/>
    <lineage>
        <taxon>Eukaryota</taxon>
        <taxon>Viridiplantae</taxon>
        <taxon>Streptophyta</taxon>
        <taxon>Embryophyta</taxon>
        <taxon>Tracheophyta</taxon>
        <taxon>Spermatophyta</taxon>
        <taxon>Magnoliopsida</taxon>
        <taxon>Ranunculales</taxon>
        <taxon>Ranunculaceae</taxon>
        <taxon>Thalictroideae</taxon>
        <taxon>Aquilegia</taxon>
    </lineage>
</organism>
<keyword evidence="5" id="KW-1185">Reference proteome</keyword>
<dbReference type="InterPro" id="IPR013078">
    <property type="entry name" value="His_Pase_superF_clade-1"/>
</dbReference>
<feature type="active site" description="Proton donor/acceptor" evidence="2">
    <location>
        <position position="166"/>
    </location>
</feature>
<dbReference type="AlphaFoldDB" id="A0A2G5EDJ4"/>
<dbReference type="STRING" id="218851.A0A2G5EDJ4"/>
<dbReference type="InterPro" id="IPR050275">
    <property type="entry name" value="PGM_Phosphatase"/>
</dbReference>
<dbReference type="InterPro" id="IPR029033">
    <property type="entry name" value="His_PPase_superfam"/>
</dbReference>